<accession>A0A7W5B884</accession>
<sequence>MKLKLNKDGSAVVRNGAPVYVLDNGAEREIDGAAAWKLALGKHFETSPVMSSLKIPHDLATAAFSDSFRIEGGKLVAVDKHGIQLYSGTRFGEVANFDEAFAQLVDRYPSKDMILRQSGASSTAVSGGEQGTGNTITRSQFDSMPSASKAKFIKEGGKIVDGATEHSSSPAPARVNGKTITRAAFDVMPHMERAAFFKSGGTIDD</sequence>
<dbReference type="EMBL" id="JACHXD010000003">
    <property type="protein sequence ID" value="MBB3118366.1"/>
    <property type="molecule type" value="Genomic_DNA"/>
</dbReference>
<keyword evidence="4" id="KW-1185">Reference proteome</keyword>
<dbReference type="Proteomes" id="UP000541535">
    <property type="component" value="Unassembled WGS sequence"/>
</dbReference>
<organism evidence="3 4">
    <name type="scientific">Pseudoduganella violacea</name>
    <dbReference type="NCBI Taxonomy" id="1715466"/>
    <lineage>
        <taxon>Bacteria</taxon>
        <taxon>Pseudomonadati</taxon>
        <taxon>Pseudomonadota</taxon>
        <taxon>Betaproteobacteria</taxon>
        <taxon>Burkholderiales</taxon>
        <taxon>Oxalobacteraceae</taxon>
        <taxon>Telluria group</taxon>
        <taxon>Pseudoduganella</taxon>
    </lineage>
</organism>
<evidence type="ECO:0000313" key="4">
    <source>
        <dbReference type="Proteomes" id="UP000541535"/>
    </source>
</evidence>
<evidence type="ECO:0000256" key="1">
    <source>
        <dbReference type="SAM" id="MobiDB-lite"/>
    </source>
</evidence>
<dbReference type="InterPro" id="IPR046593">
    <property type="entry name" value="DUF6651"/>
</dbReference>
<evidence type="ECO:0000259" key="2">
    <source>
        <dbReference type="Pfam" id="PF20356"/>
    </source>
</evidence>
<dbReference type="RefSeq" id="WP_183440294.1">
    <property type="nucleotide sequence ID" value="NZ_JACHXD010000003.1"/>
</dbReference>
<gene>
    <name evidence="3" type="ORF">FHS03_001397</name>
</gene>
<protein>
    <recommendedName>
        <fullName evidence="2">DUF6651 domain-containing protein</fullName>
    </recommendedName>
</protein>
<evidence type="ECO:0000313" key="3">
    <source>
        <dbReference type="EMBL" id="MBB3118366.1"/>
    </source>
</evidence>
<proteinExistence type="predicted"/>
<dbReference type="AlphaFoldDB" id="A0A7W5B884"/>
<feature type="region of interest" description="Disordered" evidence="1">
    <location>
        <begin position="119"/>
        <end position="141"/>
    </location>
</feature>
<reference evidence="3 4" key="1">
    <citation type="submission" date="2020-08" db="EMBL/GenBank/DDBJ databases">
        <title>Genomic Encyclopedia of Type Strains, Phase III (KMG-III): the genomes of soil and plant-associated and newly described type strains.</title>
        <authorList>
            <person name="Whitman W."/>
        </authorList>
    </citation>
    <scope>NUCLEOTIDE SEQUENCE [LARGE SCALE GENOMIC DNA]</scope>
    <source>
        <strain evidence="3 4">CECT 8897</strain>
    </source>
</reference>
<feature type="domain" description="DUF6651" evidence="2">
    <location>
        <begin position="39"/>
        <end position="123"/>
    </location>
</feature>
<dbReference type="Pfam" id="PF20356">
    <property type="entry name" value="DUF6651"/>
    <property type="match status" value="1"/>
</dbReference>
<name>A0A7W5B884_9BURK</name>
<feature type="compositionally biased region" description="Polar residues" evidence="1">
    <location>
        <begin position="132"/>
        <end position="141"/>
    </location>
</feature>
<comment type="caution">
    <text evidence="3">The sequence shown here is derived from an EMBL/GenBank/DDBJ whole genome shotgun (WGS) entry which is preliminary data.</text>
</comment>